<name>A0ABU0ALW5_9BACI</name>
<reference evidence="1 2" key="1">
    <citation type="submission" date="2023-07" db="EMBL/GenBank/DDBJ databases">
        <title>Genomic Encyclopedia of Type Strains, Phase IV (KMG-IV): sequencing the most valuable type-strain genomes for metagenomic binning, comparative biology and taxonomic classification.</title>
        <authorList>
            <person name="Goeker M."/>
        </authorList>
    </citation>
    <scope>NUCLEOTIDE SEQUENCE [LARGE SCALE GENOMIC DNA]</scope>
    <source>
        <strain evidence="1 2">DSM 23494</strain>
    </source>
</reference>
<accession>A0ABU0ALW5</accession>
<sequence length="37" mass="4011">MSDEVNGEEIGPQMDFPGTAGVLSLWDSGVLLKYKLL</sequence>
<gene>
    <name evidence="1" type="ORF">J2S17_003619</name>
</gene>
<keyword evidence="2" id="KW-1185">Reference proteome</keyword>
<proteinExistence type="predicted"/>
<evidence type="ECO:0000313" key="2">
    <source>
        <dbReference type="Proteomes" id="UP001238088"/>
    </source>
</evidence>
<evidence type="ECO:0000313" key="1">
    <source>
        <dbReference type="EMBL" id="MDQ0271731.1"/>
    </source>
</evidence>
<dbReference type="EMBL" id="JAUSUB010000016">
    <property type="protein sequence ID" value="MDQ0271731.1"/>
    <property type="molecule type" value="Genomic_DNA"/>
</dbReference>
<dbReference type="Proteomes" id="UP001238088">
    <property type="component" value="Unassembled WGS sequence"/>
</dbReference>
<comment type="caution">
    <text evidence="1">The sequence shown here is derived from an EMBL/GenBank/DDBJ whole genome shotgun (WGS) entry which is preliminary data.</text>
</comment>
<organism evidence="1 2">
    <name type="scientific">Cytobacillus purgationiresistens</name>
    <dbReference type="NCBI Taxonomy" id="863449"/>
    <lineage>
        <taxon>Bacteria</taxon>
        <taxon>Bacillati</taxon>
        <taxon>Bacillota</taxon>
        <taxon>Bacilli</taxon>
        <taxon>Bacillales</taxon>
        <taxon>Bacillaceae</taxon>
        <taxon>Cytobacillus</taxon>
    </lineage>
</organism>
<protein>
    <submittedName>
        <fullName evidence="1">Uncharacterized protein</fullName>
    </submittedName>
</protein>